<dbReference type="Proteomes" id="UP000011863">
    <property type="component" value="Chromosome"/>
</dbReference>
<dbReference type="RefSeq" id="WP_015440692.1">
    <property type="nucleotide sequence ID" value="NC_020520.1"/>
</dbReference>
<dbReference type="GO" id="GO:0004175">
    <property type="term" value="F:endopeptidase activity"/>
    <property type="evidence" value="ECO:0007669"/>
    <property type="project" value="UniProtKB-ARBA"/>
</dbReference>
<organism evidence="3 4">
    <name type="scientific">Ilumatobacter coccineus (strain NBRC 103263 / KCTC 29153 / YM16-304)</name>
    <dbReference type="NCBI Taxonomy" id="1313172"/>
    <lineage>
        <taxon>Bacteria</taxon>
        <taxon>Bacillati</taxon>
        <taxon>Actinomycetota</taxon>
        <taxon>Acidimicrobiia</taxon>
        <taxon>Acidimicrobiales</taxon>
        <taxon>Ilumatobacteraceae</taxon>
        <taxon>Ilumatobacter</taxon>
    </lineage>
</organism>
<feature type="transmembrane region" description="Helical" evidence="1">
    <location>
        <begin position="6"/>
        <end position="26"/>
    </location>
</feature>
<evidence type="ECO:0000256" key="1">
    <source>
        <dbReference type="SAM" id="Phobius"/>
    </source>
</evidence>
<evidence type="ECO:0000313" key="3">
    <source>
        <dbReference type="EMBL" id="BAN01445.1"/>
    </source>
</evidence>
<feature type="transmembrane region" description="Helical" evidence="1">
    <location>
        <begin position="138"/>
        <end position="161"/>
    </location>
</feature>
<protein>
    <recommendedName>
        <fullName evidence="2">CAAX prenyl protease 2/Lysostaphin resistance protein A-like domain-containing protein</fullName>
    </recommendedName>
</protein>
<dbReference type="Pfam" id="PF02517">
    <property type="entry name" value="Rce1-like"/>
    <property type="match status" value="1"/>
</dbReference>
<keyword evidence="1" id="KW-0472">Membrane</keyword>
<feature type="transmembrane region" description="Helical" evidence="1">
    <location>
        <begin position="226"/>
        <end position="244"/>
    </location>
</feature>
<dbReference type="AlphaFoldDB" id="A0A6C7E8H3"/>
<proteinExistence type="predicted"/>
<dbReference type="OrthoDB" id="3693644at2"/>
<name>A0A6C7E8H3_ILUCY</name>
<sequence>MTTPILVFLILTVAMSVVAGLAAFAIGGADTFETPRALPLLLVTIWSPNIAAVIVTLGAGESVSALLDPLARNAPLAVWVAALSPLVVAAVVGWRRGMGLPSLSPTLAVTLVGMNLMMGPLGEEIGWRGFMLPRVADAGLVVAAAAVGVVWALWHLPLWWLPSPHREIPYPLFFVTVVCFSMTMTALWAAGDGALGPIVVFHLCANVGVGWLEVSERTDAPTAYRRGLPLHGAIAVAATTWLALGATAPA</sequence>
<dbReference type="InterPro" id="IPR003675">
    <property type="entry name" value="Rce1/LyrA-like_dom"/>
</dbReference>
<evidence type="ECO:0000313" key="4">
    <source>
        <dbReference type="Proteomes" id="UP000011863"/>
    </source>
</evidence>
<keyword evidence="4" id="KW-1185">Reference proteome</keyword>
<dbReference type="InterPro" id="IPR042150">
    <property type="entry name" value="MmRce1-like"/>
</dbReference>
<dbReference type="EMBL" id="AP012057">
    <property type="protein sequence ID" value="BAN01445.1"/>
    <property type="molecule type" value="Genomic_DNA"/>
</dbReference>
<keyword evidence="1" id="KW-1133">Transmembrane helix</keyword>
<dbReference type="KEGG" id="aym:YM304_11310"/>
<feature type="transmembrane region" description="Helical" evidence="1">
    <location>
        <begin position="168"/>
        <end position="188"/>
    </location>
</feature>
<accession>A0A6C7E8H3</accession>
<keyword evidence="1" id="KW-0812">Transmembrane</keyword>
<dbReference type="GO" id="GO:0080120">
    <property type="term" value="P:CAAX-box protein maturation"/>
    <property type="evidence" value="ECO:0007669"/>
    <property type="project" value="UniProtKB-ARBA"/>
</dbReference>
<gene>
    <name evidence="3" type="ORF">YM304_11310</name>
</gene>
<feature type="transmembrane region" description="Helical" evidence="1">
    <location>
        <begin position="38"/>
        <end position="56"/>
    </location>
</feature>
<evidence type="ECO:0000259" key="2">
    <source>
        <dbReference type="Pfam" id="PF02517"/>
    </source>
</evidence>
<reference evidence="3 4" key="1">
    <citation type="journal article" date="2013" name="Int. J. Syst. Evol. Microbiol.">
        <title>Ilumatobacter nonamiense sp. nov. and Ilumatobacter coccineum sp. nov., isolated from seashore sand.</title>
        <authorList>
            <person name="Matsumoto A."/>
            <person name="Kasai H."/>
            <person name="Matsuo Y."/>
            <person name="Shizuri Y."/>
            <person name="Ichikawa N."/>
            <person name="Fujita N."/>
            <person name="Omura S."/>
            <person name="Takahashi Y."/>
        </authorList>
    </citation>
    <scope>NUCLEOTIDE SEQUENCE [LARGE SCALE GENOMIC DNA]</scope>
    <source>
        <strain evidence="4">NBRC 103263 / KCTC 29153 / YM16-304</strain>
    </source>
</reference>
<feature type="domain" description="CAAX prenyl protease 2/Lysostaphin resistance protein A-like" evidence="2">
    <location>
        <begin position="109"/>
        <end position="207"/>
    </location>
</feature>
<dbReference type="PANTHER" id="PTHR35797">
    <property type="entry name" value="PROTEASE-RELATED"/>
    <property type="match status" value="1"/>
</dbReference>
<dbReference type="PANTHER" id="PTHR35797:SF1">
    <property type="entry name" value="PROTEASE"/>
    <property type="match status" value="1"/>
</dbReference>
<feature type="transmembrane region" description="Helical" evidence="1">
    <location>
        <begin position="194"/>
        <end position="214"/>
    </location>
</feature>
<feature type="transmembrane region" description="Helical" evidence="1">
    <location>
        <begin position="76"/>
        <end position="93"/>
    </location>
</feature>
<feature type="transmembrane region" description="Helical" evidence="1">
    <location>
        <begin position="100"/>
        <end position="118"/>
    </location>
</feature>